<dbReference type="InterPro" id="IPR001807">
    <property type="entry name" value="ClC"/>
</dbReference>
<evidence type="ECO:0000313" key="11">
    <source>
        <dbReference type="EMBL" id="KAI6652101.1"/>
    </source>
</evidence>
<feature type="transmembrane region" description="Helical" evidence="9">
    <location>
        <begin position="672"/>
        <end position="693"/>
    </location>
</feature>
<protein>
    <submittedName>
        <fullName evidence="11">H(+)/Cl(-) exchange transporter isoform X4</fullName>
    </submittedName>
</protein>
<feature type="transmembrane region" description="Helical" evidence="9">
    <location>
        <begin position="300"/>
        <end position="320"/>
    </location>
</feature>
<dbReference type="EMBL" id="JAKMXF010000300">
    <property type="protein sequence ID" value="KAI6652101.1"/>
    <property type="molecule type" value="Genomic_DNA"/>
</dbReference>
<dbReference type="SUPFAM" id="SSF54631">
    <property type="entry name" value="CBS-domain pair"/>
    <property type="match status" value="1"/>
</dbReference>
<organism evidence="11 12">
    <name type="scientific">Oopsacas minuta</name>
    <dbReference type="NCBI Taxonomy" id="111878"/>
    <lineage>
        <taxon>Eukaryota</taxon>
        <taxon>Metazoa</taxon>
        <taxon>Porifera</taxon>
        <taxon>Hexactinellida</taxon>
        <taxon>Hexasterophora</taxon>
        <taxon>Lyssacinosida</taxon>
        <taxon>Leucopsacidae</taxon>
        <taxon>Oopsacas</taxon>
    </lineage>
</organism>
<dbReference type="GO" id="GO:0005886">
    <property type="term" value="C:plasma membrane"/>
    <property type="evidence" value="ECO:0007669"/>
    <property type="project" value="TreeGrafter"/>
</dbReference>
<evidence type="ECO:0000256" key="4">
    <source>
        <dbReference type="ARBA" id="ARBA00022692"/>
    </source>
</evidence>
<sequence length="998" mass="112101">MQSLVRRCFQPKIFSFPTMRSVSTRNFTLPLASMPLASLPRLTPHLALSRQSAHSNPSNNITRNFEKTLNEEINYEKSLLTDLPTIQGFKTSLKGLEATFTKESKEERISVSVHANEKIEPEIFSDPNADDGKSIENFDDESDGEQFAYLPLIYIDITKPNGSKLKLDCSFNPEAESLQSILESGLQINSARIIPDKTKDVEDCFSLEGTHFDDKLYDHMVDYLESKGMGVDFLNELIQFYQKYYTQTFAEYTAKTPSSQYADFHTVDWVRDTVRDLKRYKQLDNSNSCLGWLYKKWDAVSAWVLVFLVGLASGVMAGFIDLGTAWFVSFRNGICRTDFTLDEYSCCWSSNETSFDVEHCREFAMWSELFGIDSNYTFYGGYFFNYFVYAIIAVIFGFLASSFVMVVAPYASGSGIPEVKTILSGYVIHGYLGKATLTVKSIGMMLAVGAGLSLGKEGPLVHAACCCGNIFSYLFPKYRKNQAKRKEILSAAAAAGVGVAFGAPVGGVLFSLEEVSYYFPLKTLWRAFFCALVAAATLKYLNPYPNGNLVEFYVTYDAPWHLFELFGFAMLGILGGLYGALFIKLNVLWSSLRKKYWKKYAIIEVCLVCLGTALLAFPNPFTRADSSEVIRELFSECGPDTHTDLCRYNLTSAFENTGQYHDTQALQPVYDALWMLALAIIYKLVTVTFTYGIKIPAGLFIPSMYAGACVGRILGVLMEQSVYANRESGFIQFFCPVGSTCIVPGLYAMVGAAAFLGGVTRMTVSLVVIMFELTGGLPYIVPIMLAALLSKWVGDNFTEGIYDEHIKLNRYPFIESKERYTFDAQASDIMSPRPHQHPLVFISATESTVGDLEELLDTYDFWGFPVVMTNESQLSMGYVTHMELQDALNIMRKECGNIDPQTLVHFLPPNEVKSSSGRYINFYSLLDITQFQVSPITHMYNVVELFKKVGLRQLLVTHNGKVTGIITKKDIVKHLEEIEHHHESQFLMRIKARIGSIF</sequence>
<name>A0AAV7JT37_9METZ</name>
<dbReference type="GO" id="GO:0005759">
    <property type="term" value="C:mitochondrial matrix"/>
    <property type="evidence" value="ECO:0007669"/>
    <property type="project" value="InterPro"/>
</dbReference>
<keyword evidence="12" id="KW-1185">Reference proteome</keyword>
<dbReference type="GO" id="GO:0005247">
    <property type="term" value="F:voltage-gated chloride channel activity"/>
    <property type="evidence" value="ECO:0007669"/>
    <property type="project" value="TreeGrafter"/>
</dbReference>
<comment type="similarity">
    <text evidence="2">Belongs to the MAM33 family.</text>
</comment>
<dbReference type="CDD" id="cd04591">
    <property type="entry name" value="CBS_pair_voltage-gated_CLC_euk_bac"/>
    <property type="match status" value="1"/>
</dbReference>
<evidence type="ECO:0000259" key="10">
    <source>
        <dbReference type="SMART" id="SM00116"/>
    </source>
</evidence>
<evidence type="ECO:0000256" key="1">
    <source>
        <dbReference type="ARBA" id="ARBA00004337"/>
    </source>
</evidence>
<comment type="subcellular location">
    <subcellularLocation>
        <location evidence="1">Endosome membrane</location>
        <topology evidence="1">Multi-pass membrane protein</topology>
    </subcellularLocation>
</comment>
<keyword evidence="4 9" id="KW-0812">Transmembrane</keyword>
<feature type="transmembrane region" description="Helical" evidence="9">
    <location>
        <begin position="431"/>
        <end position="454"/>
    </location>
</feature>
<comment type="caution">
    <text evidence="11">The sequence shown here is derived from an EMBL/GenBank/DDBJ whole genome shotgun (WGS) entry which is preliminary data.</text>
</comment>
<evidence type="ECO:0000256" key="6">
    <source>
        <dbReference type="ARBA" id="ARBA00023065"/>
    </source>
</evidence>
<dbReference type="PANTHER" id="PTHR45711">
    <property type="entry name" value="CHLORIDE CHANNEL PROTEIN"/>
    <property type="match status" value="1"/>
</dbReference>
<proteinExistence type="inferred from homology"/>
<evidence type="ECO:0000256" key="8">
    <source>
        <dbReference type="ARBA" id="ARBA00023214"/>
    </source>
</evidence>
<keyword evidence="6" id="KW-0406">Ion transport</keyword>
<feature type="transmembrane region" description="Helical" evidence="9">
    <location>
        <begin position="488"/>
        <end position="512"/>
    </location>
</feature>
<feature type="transmembrane region" description="Helical" evidence="9">
    <location>
        <begin position="699"/>
        <end position="718"/>
    </location>
</feature>
<evidence type="ECO:0000256" key="3">
    <source>
        <dbReference type="ARBA" id="ARBA00022448"/>
    </source>
</evidence>
<accession>A0AAV7JT37</accession>
<feature type="transmembrane region" description="Helical" evidence="9">
    <location>
        <begin position="600"/>
        <end position="617"/>
    </location>
</feature>
<feature type="transmembrane region" description="Helical" evidence="9">
    <location>
        <begin position="460"/>
        <end position="476"/>
    </location>
</feature>
<dbReference type="Pfam" id="PF00654">
    <property type="entry name" value="Voltage_CLC"/>
    <property type="match status" value="1"/>
</dbReference>
<dbReference type="SMART" id="SM00116">
    <property type="entry name" value="CBS"/>
    <property type="match status" value="2"/>
</dbReference>
<evidence type="ECO:0000256" key="2">
    <source>
        <dbReference type="ARBA" id="ARBA00005457"/>
    </source>
</evidence>
<evidence type="ECO:0000256" key="5">
    <source>
        <dbReference type="ARBA" id="ARBA00022989"/>
    </source>
</evidence>
<dbReference type="CDD" id="cd03684">
    <property type="entry name" value="ClC_3_like"/>
    <property type="match status" value="1"/>
</dbReference>
<dbReference type="InterPro" id="IPR036561">
    <property type="entry name" value="MAM33_sf"/>
</dbReference>
<dbReference type="InterPro" id="IPR000644">
    <property type="entry name" value="CBS_dom"/>
</dbReference>
<dbReference type="AlphaFoldDB" id="A0AAV7JT37"/>
<keyword evidence="3" id="KW-0813">Transport</keyword>
<dbReference type="Gene3D" id="3.90.1280.20">
    <property type="match status" value="1"/>
</dbReference>
<feature type="transmembrane region" description="Helical" evidence="9">
    <location>
        <begin position="386"/>
        <end position="410"/>
    </location>
</feature>
<feature type="domain" description="CBS" evidence="10">
    <location>
        <begin position="933"/>
        <end position="976"/>
    </location>
</feature>
<evidence type="ECO:0000313" key="12">
    <source>
        <dbReference type="Proteomes" id="UP001165289"/>
    </source>
</evidence>
<dbReference type="SUPFAM" id="SSF81340">
    <property type="entry name" value="Clc chloride channel"/>
    <property type="match status" value="1"/>
</dbReference>
<dbReference type="GO" id="GO:0005794">
    <property type="term" value="C:Golgi apparatus"/>
    <property type="evidence" value="ECO:0007669"/>
    <property type="project" value="TreeGrafter"/>
</dbReference>
<dbReference type="PANTHER" id="PTHR45711:SF6">
    <property type="entry name" value="CHLORIDE CHANNEL PROTEIN"/>
    <property type="match status" value="1"/>
</dbReference>
<dbReference type="Proteomes" id="UP001165289">
    <property type="component" value="Unassembled WGS sequence"/>
</dbReference>
<evidence type="ECO:0000256" key="9">
    <source>
        <dbReference type="SAM" id="Phobius"/>
    </source>
</evidence>
<dbReference type="InterPro" id="IPR046342">
    <property type="entry name" value="CBS_dom_sf"/>
</dbReference>
<dbReference type="InterPro" id="IPR014743">
    <property type="entry name" value="Cl-channel_core"/>
</dbReference>
<dbReference type="Gene3D" id="3.10.580.20">
    <property type="match status" value="1"/>
</dbReference>
<dbReference type="InterPro" id="IPR003428">
    <property type="entry name" value="MAM33"/>
</dbReference>
<dbReference type="Gene3D" id="1.10.3080.10">
    <property type="entry name" value="Clc chloride channel"/>
    <property type="match status" value="1"/>
</dbReference>
<dbReference type="Gene3D" id="3.10.280.10">
    <property type="entry name" value="Mitochondrial glycoprotein"/>
    <property type="match status" value="1"/>
</dbReference>
<keyword evidence="5 9" id="KW-1133">Transmembrane helix</keyword>
<gene>
    <name evidence="11" type="ORF">LOD99_4646</name>
</gene>
<dbReference type="GO" id="GO:0010008">
    <property type="term" value="C:endosome membrane"/>
    <property type="evidence" value="ECO:0007669"/>
    <property type="project" value="UniProtKB-SubCell"/>
</dbReference>
<reference evidence="11 12" key="1">
    <citation type="journal article" date="2023" name="BMC Biol.">
        <title>The compact genome of the sponge Oopsacas minuta (Hexactinellida) is lacking key metazoan core genes.</title>
        <authorList>
            <person name="Santini S."/>
            <person name="Schenkelaars Q."/>
            <person name="Jourda C."/>
            <person name="Duchesne M."/>
            <person name="Belahbib H."/>
            <person name="Rocher C."/>
            <person name="Selva M."/>
            <person name="Riesgo A."/>
            <person name="Vervoort M."/>
            <person name="Leys S.P."/>
            <person name="Kodjabachian L."/>
            <person name="Le Bivic A."/>
            <person name="Borchiellini C."/>
            <person name="Claverie J.M."/>
            <person name="Renard E."/>
        </authorList>
    </citation>
    <scope>NUCLEOTIDE SEQUENCE [LARGE SCALE GENOMIC DNA]</scope>
    <source>
        <strain evidence="11">SPO-2</strain>
    </source>
</reference>
<feature type="transmembrane region" description="Helical" evidence="9">
    <location>
        <begin position="762"/>
        <end position="789"/>
    </location>
</feature>
<dbReference type="SUPFAM" id="SSF54529">
    <property type="entry name" value="Mitochondrial glycoprotein MAM33-like"/>
    <property type="match status" value="1"/>
</dbReference>
<evidence type="ECO:0000256" key="7">
    <source>
        <dbReference type="ARBA" id="ARBA00023136"/>
    </source>
</evidence>
<dbReference type="Pfam" id="PF02330">
    <property type="entry name" value="MAM33"/>
    <property type="match status" value="1"/>
</dbReference>
<keyword evidence="8" id="KW-0868">Chloride</keyword>
<keyword evidence="7 9" id="KW-0472">Membrane</keyword>
<dbReference type="PRINTS" id="PR00762">
    <property type="entry name" value="CLCHANNEL"/>
</dbReference>
<dbReference type="GO" id="GO:0005769">
    <property type="term" value="C:early endosome"/>
    <property type="evidence" value="ECO:0007669"/>
    <property type="project" value="TreeGrafter"/>
</dbReference>
<feature type="transmembrane region" description="Helical" evidence="9">
    <location>
        <begin position="562"/>
        <end position="580"/>
    </location>
</feature>
<dbReference type="FunFam" id="1.10.3080.10:FF:000011">
    <property type="entry name" value="Chloride channel protein"/>
    <property type="match status" value="1"/>
</dbReference>
<feature type="domain" description="CBS" evidence="10">
    <location>
        <begin position="838"/>
        <end position="889"/>
    </location>
</feature>
<dbReference type="Pfam" id="PF00571">
    <property type="entry name" value="CBS"/>
    <property type="match status" value="1"/>
</dbReference>
<feature type="transmembrane region" description="Helical" evidence="9">
    <location>
        <begin position="730"/>
        <end position="756"/>
    </location>
</feature>